<evidence type="ECO:0008006" key="5">
    <source>
        <dbReference type="Google" id="ProtNLM"/>
    </source>
</evidence>
<sequence length="108" mass="12380">MILPFLFFYLGRQISGICVQIVTTVVKFLMDDIVQEYFMGIKKPRPFAEDFFTRLLKKILDKVSTVVNKETTVASPGDKGKNEEKPVTAEEAPPMKEPQRSRTETHED</sequence>
<reference evidence="3 4" key="1">
    <citation type="journal article" date="2022" name="bioRxiv">
        <title>Genomics of Preaxostyla Flagellates Illuminates Evolutionary Transitions and the Path Towards Mitochondrial Loss.</title>
        <authorList>
            <person name="Novak L.V.F."/>
            <person name="Treitli S.C."/>
            <person name="Pyrih J."/>
            <person name="Halakuc P."/>
            <person name="Pipaliya S.V."/>
            <person name="Vacek V."/>
            <person name="Brzon O."/>
            <person name="Soukal P."/>
            <person name="Eme L."/>
            <person name="Dacks J.B."/>
            <person name="Karnkowska A."/>
            <person name="Elias M."/>
            <person name="Hampl V."/>
        </authorList>
    </citation>
    <scope>NUCLEOTIDE SEQUENCE [LARGE SCALE GENOMIC DNA]</scope>
    <source>
        <strain evidence="3">NAU3</strain>
        <tissue evidence="3">Gut</tissue>
    </source>
</reference>
<evidence type="ECO:0000256" key="1">
    <source>
        <dbReference type="SAM" id="MobiDB-lite"/>
    </source>
</evidence>
<keyword evidence="2" id="KW-0732">Signal</keyword>
<dbReference type="Proteomes" id="UP001281761">
    <property type="component" value="Unassembled WGS sequence"/>
</dbReference>
<proteinExistence type="predicted"/>
<evidence type="ECO:0000313" key="3">
    <source>
        <dbReference type="EMBL" id="KAK2957990.1"/>
    </source>
</evidence>
<feature type="compositionally biased region" description="Basic and acidic residues" evidence="1">
    <location>
        <begin position="78"/>
        <end position="108"/>
    </location>
</feature>
<feature type="chain" id="PRO_5045552984" description="Secreted protein" evidence="2">
    <location>
        <begin position="17"/>
        <end position="108"/>
    </location>
</feature>
<evidence type="ECO:0000256" key="2">
    <source>
        <dbReference type="SAM" id="SignalP"/>
    </source>
</evidence>
<dbReference type="EMBL" id="JARBJD010000042">
    <property type="protein sequence ID" value="KAK2957990.1"/>
    <property type="molecule type" value="Genomic_DNA"/>
</dbReference>
<name>A0ABQ9Y2K5_9EUKA</name>
<feature type="region of interest" description="Disordered" evidence="1">
    <location>
        <begin position="71"/>
        <end position="108"/>
    </location>
</feature>
<organism evidence="3 4">
    <name type="scientific">Blattamonas nauphoetae</name>
    <dbReference type="NCBI Taxonomy" id="2049346"/>
    <lineage>
        <taxon>Eukaryota</taxon>
        <taxon>Metamonada</taxon>
        <taxon>Preaxostyla</taxon>
        <taxon>Oxymonadida</taxon>
        <taxon>Blattamonas</taxon>
    </lineage>
</organism>
<protein>
    <recommendedName>
        <fullName evidence="5">Secreted protein</fullName>
    </recommendedName>
</protein>
<feature type="signal peptide" evidence="2">
    <location>
        <begin position="1"/>
        <end position="16"/>
    </location>
</feature>
<accession>A0ABQ9Y2K5</accession>
<evidence type="ECO:0000313" key="4">
    <source>
        <dbReference type="Proteomes" id="UP001281761"/>
    </source>
</evidence>
<comment type="caution">
    <text evidence="3">The sequence shown here is derived from an EMBL/GenBank/DDBJ whole genome shotgun (WGS) entry which is preliminary data.</text>
</comment>
<keyword evidence="4" id="KW-1185">Reference proteome</keyword>
<gene>
    <name evidence="3" type="ORF">BLNAU_7166</name>
</gene>